<dbReference type="InterPro" id="IPR009045">
    <property type="entry name" value="Zn_M74/Hedgehog-like"/>
</dbReference>
<dbReference type="CDD" id="cd14814">
    <property type="entry name" value="Peptidase_M15"/>
    <property type="match status" value="1"/>
</dbReference>
<evidence type="ECO:0000256" key="1">
    <source>
        <dbReference type="SAM" id="MobiDB-lite"/>
    </source>
</evidence>
<dbReference type="InterPro" id="IPR003709">
    <property type="entry name" value="VanY-like_core_dom"/>
</dbReference>
<gene>
    <name evidence="4" type="ORF">AP13_p00770</name>
</gene>
<dbReference type="InterPro" id="IPR052179">
    <property type="entry name" value="DD-CPase-like"/>
</dbReference>
<keyword evidence="4" id="KW-0614">Plasmid</keyword>
<keyword evidence="2" id="KW-1133">Transmembrane helix</keyword>
<evidence type="ECO:0000259" key="3">
    <source>
        <dbReference type="Pfam" id="PF02557"/>
    </source>
</evidence>
<dbReference type="AlphaFoldDB" id="U5NW04"/>
<accession>U5NW04</accession>
<dbReference type="GO" id="GO:0008233">
    <property type="term" value="F:peptidase activity"/>
    <property type="evidence" value="ECO:0007669"/>
    <property type="project" value="InterPro"/>
</dbReference>
<reference evidence="4" key="1">
    <citation type="journal article" date="2013" name="Genome Announc.">
        <title>Complete Genome Sequence of pAP13, a Large Linear Plasmid of a Brevibacterium Strain Isolated from a Saline Lake at 4,200 Meters above Sea Level in Argentina.</title>
        <authorList>
            <person name="Dib J.R."/>
            <person name="Schuldes J."/>
            <person name="Thurmer A."/>
            <person name="Farias M.E."/>
            <person name="Daniel R."/>
            <person name="Meinhardt F."/>
        </authorList>
    </citation>
    <scope>NUCLEOTIDE SEQUENCE</scope>
    <source>
        <strain evidence="4">Ap13</strain>
        <plasmid evidence="4">pAP13</plasmid>
    </source>
</reference>
<dbReference type="EMBL" id="KF577590">
    <property type="protein sequence ID" value="AGY35386.1"/>
    <property type="molecule type" value="Genomic_DNA"/>
</dbReference>
<proteinExistence type="predicted"/>
<dbReference type="SUPFAM" id="SSF55166">
    <property type="entry name" value="Hedgehog/DD-peptidase"/>
    <property type="match status" value="1"/>
</dbReference>
<keyword evidence="2" id="KW-0472">Membrane</keyword>
<dbReference type="RefSeq" id="WP_023164823.1">
    <property type="nucleotide sequence ID" value="NC_022590.1"/>
</dbReference>
<evidence type="ECO:0000256" key="2">
    <source>
        <dbReference type="SAM" id="Phobius"/>
    </source>
</evidence>
<organism evidence="4">
    <name type="scientific">Brevibacterium sp. Ap13</name>
    <dbReference type="NCBI Taxonomy" id="1406197"/>
    <lineage>
        <taxon>Bacteria</taxon>
        <taxon>Bacillati</taxon>
        <taxon>Actinomycetota</taxon>
        <taxon>Actinomycetes</taxon>
        <taxon>Micrococcales</taxon>
        <taxon>Brevibacteriaceae</taxon>
        <taxon>Brevibacterium</taxon>
    </lineage>
</organism>
<dbReference type="PANTHER" id="PTHR34385">
    <property type="entry name" value="D-ALANYL-D-ALANINE CARBOXYPEPTIDASE"/>
    <property type="match status" value="1"/>
</dbReference>
<dbReference type="Gene3D" id="3.30.1380.10">
    <property type="match status" value="1"/>
</dbReference>
<dbReference type="Pfam" id="PF02557">
    <property type="entry name" value="VanY"/>
    <property type="match status" value="1"/>
</dbReference>
<feature type="transmembrane region" description="Helical" evidence="2">
    <location>
        <begin position="6"/>
        <end position="28"/>
    </location>
</feature>
<feature type="domain" description="D-alanyl-D-alanine carboxypeptidase-like core" evidence="3">
    <location>
        <begin position="257"/>
        <end position="367"/>
    </location>
</feature>
<feature type="region of interest" description="Disordered" evidence="1">
    <location>
        <begin position="211"/>
        <end position="238"/>
    </location>
</feature>
<dbReference type="GO" id="GO:0006508">
    <property type="term" value="P:proteolysis"/>
    <property type="evidence" value="ECO:0007669"/>
    <property type="project" value="InterPro"/>
</dbReference>
<geneLocation type="plasmid" evidence="4">
    <name>pAP13</name>
</geneLocation>
<keyword evidence="2" id="KW-0812">Transmembrane</keyword>
<sequence length="370" mass="39785">MAKLLWTIAGSIFALVVIVGTGGLIMFVPLMAGSGEDSGGGDCSAVVEGDDVVKDVTAPMRKNAEAIIVVAEEEKMPEEAAVVAIMVAMQESQLGAAPGIDQPNGDGDAGVFQQRQKPGWYGTLEQVTDIDYAAKIFYKGVDITLEGLSEAEKSAAAGPEGYHIPGLTNIDGWEEMKPGTAAQKVQRSAFPDAYDKHESVARALVGGTTVECDDGGGGGSGDWDDRDGKTKPGKWGGYDNGTIPLEELDEIPWAKGEYLRPDAAADFNKLNAAFKAKFGYNIGVTDSYRTYAEQVELKKRKGKWAATPGTSNHGWAMAVDLGTGINNFGSKEYNWMKDNATKYGWKHPDWAEPGGSLPESWHWEYWGYPK</sequence>
<protein>
    <submittedName>
        <fullName evidence="4">Metalloendopeptidase-like membrane protein</fullName>
    </submittedName>
</protein>
<evidence type="ECO:0000313" key="4">
    <source>
        <dbReference type="EMBL" id="AGY35386.1"/>
    </source>
</evidence>
<dbReference type="PANTHER" id="PTHR34385:SF1">
    <property type="entry name" value="PEPTIDOGLYCAN L-ALANYL-D-GLUTAMATE ENDOPEPTIDASE CWLK"/>
    <property type="match status" value="1"/>
</dbReference>
<name>U5NW04_9MICO</name>